<proteinExistence type="predicted"/>
<evidence type="ECO:0000313" key="2">
    <source>
        <dbReference type="EMBL" id="CAI9569859.1"/>
    </source>
</evidence>
<name>A0ABN9DBC3_9NEOB</name>
<sequence length="47" mass="5201">MRPFACFYPALGVLLPQLSATVGHIHATDTGVLVFPLTPTMEHYYSH</sequence>
<feature type="chain" id="PRO_5046256469" evidence="1">
    <location>
        <begin position="21"/>
        <end position="47"/>
    </location>
</feature>
<feature type="signal peptide" evidence="1">
    <location>
        <begin position="1"/>
        <end position="20"/>
    </location>
</feature>
<comment type="caution">
    <text evidence="2">The sequence shown here is derived from an EMBL/GenBank/DDBJ whole genome shotgun (WGS) entry which is preliminary data.</text>
</comment>
<dbReference type="Proteomes" id="UP001162483">
    <property type="component" value="Unassembled WGS sequence"/>
</dbReference>
<organism evidence="2 3">
    <name type="scientific">Staurois parvus</name>
    <dbReference type="NCBI Taxonomy" id="386267"/>
    <lineage>
        <taxon>Eukaryota</taxon>
        <taxon>Metazoa</taxon>
        <taxon>Chordata</taxon>
        <taxon>Craniata</taxon>
        <taxon>Vertebrata</taxon>
        <taxon>Euteleostomi</taxon>
        <taxon>Amphibia</taxon>
        <taxon>Batrachia</taxon>
        <taxon>Anura</taxon>
        <taxon>Neobatrachia</taxon>
        <taxon>Ranoidea</taxon>
        <taxon>Ranidae</taxon>
        <taxon>Staurois</taxon>
    </lineage>
</organism>
<protein>
    <submittedName>
        <fullName evidence="2">Uncharacterized protein</fullName>
    </submittedName>
</protein>
<accession>A0ABN9DBC3</accession>
<evidence type="ECO:0000256" key="1">
    <source>
        <dbReference type="SAM" id="SignalP"/>
    </source>
</evidence>
<gene>
    <name evidence="2" type="ORF">SPARVUS_LOCUS6992709</name>
</gene>
<keyword evidence="1" id="KW-0732">Signal</keyword>
<dbReference type="EMBL" id="CATNWA010014274">
    <property type="protein sequence ID" value="CAI9569859.1"/>
    <property type="molecule type" value="Genomic_DNA"/>
</dbReference>
<keyword evidence="3" id="KW-1185">Reference proteome</keyword>
<evidence type="ECO:0000313" key="3">
    <source>
        <dbReference type="Proteomes" id="UP001162483"/>
    </source>
</evidence>
<reference evidence="2" key="1">
    <citation type="submission" date="2023-05" db="EMBL/GenBank/DDBJ databases">
        <authorList>
            <person name="Stuckert A."/>
        </authorList>
    </citation>
    <scope>NUCLEOTIDE SEQUENCE</scope>
</reference>